<sequence length="152" mass="16215">MQKVFPQLLVWSALLVATSPVGAAADDWVAQIKVTQGDVVIYRDNRSLPGELGKRLKENDIIVTSADSAVGMTFNDNSMLALGANSEVVLRRYSYDPTTYIGAFDAVVNRGTVSVTTGNIVSQSAEAMHLTTPDAELRPGKPGSFAISVDGR</sequence>
<evidence type="ECO:0008006" key="3">
    <source>
        <dbReference type="Google" id="ProtNLM"/>
    </source>
</evidence>
<organism evidence="2">
    <name type="scientific">Dechloromonas aromatica (strain RCB)</name>
    <dbReference type="NCBI Taxonomy" id="159087"/>
    <lineage>
        <taxon>Bacteria</taxon>
        <taxon>Pseudomonadati</taxon>
        <taxon>Pseudomonadota</taxon>
        <taxon>Betaproteobacteria</taxon>
        <taxon>Rhodocyclales</taxon>
        <taxon>Azonexaceae</taxon>
        <taxon>Dechloromonas</taxon>
    </lineage>
</organism>
<feature type="chain" id="PRO_5004233359" description="FecR protein domain-containing protein" evidence="1">
    <location>
        <begin position="24"/>
        <end position="152"/>
    </location>
</feature>
<name>Q47A04_DECAR</name>
<evidence type="ECO:0000313" key="2">
    <source>
        <dbReference type="EMBL" id="AAZ48327.1"/>
    </source>
</evidence>
<proteinExistence type="predicted"/>
<dbReference type="KEGG" id="dar:Daro_3598"/>
<dbReference type="HOGENOM" id="CLU_122741_1_0_4"/>
<accession>Q47A04</accession>
<dbReference type="AlphaFoldDB" id="Q47A04"/>
<feature type="signal peptide" evidence="1">
    <location>
        <begin position="1"/>
        <end position="23"/>
    </location>
</feature>
<protein>
    <recommendedName>
        <fullName evidence="3">FecR protein domain-containing protein</fullName>
    </recommendedName>
</protein>
<reference evidence="2" key="1">
    <citation type="submission" date="2005-08" db="EMBL/GenBank/DDBJ databases">
        <title>Complete sequence of Dechloromonas aromatica RCB.</title>
        <authorList>
            <person name="Salinero K.K."/>
            <person name="Copeland A."/>
            <person name="Lucas S."/>
            <person name="Lapidus A."/>
            <person name="Barry K."/>
            <person name="Detter J.C."/>
            <person name="Glavina T."/>
            <person name="Hammon N."/>
            <person name="Israni S."/>
            <person name="Pitluck S."/>
            <person name="Di Bartolo G."/>
            <person name="Trong S."/>
            <person name="Schmutz J."/>
            <person name="Larimer F."/>
            <person name="Land M."/>
            <person name="Ivanova N."/>
            <person name="Richardson P."/>
        </authorList>
    </citation>
    <scope>NUCLEOTIDE SEQUENCE</scope>
    <source>
        <strain evidence="2">RCB</strain>
    </source>
</reference>
<dbReference type="STRING" id="159087.Daro_3598"/>
<dbReference type="EMBL" id="CP000089">
    <property type="protein sequence ID" value="AAZ48327.1"/>
    <property type="molecule type" value="Genomic_DNA"/>
</dbReference>
<keyword evidence="1" id="KW-0732">Signal</keyword>
<dbReference type="PANTHER" id="PTHR38731">
    <property type="entry name" value="LIPL45-RELATED LIPOPROTEIN-RELATED"/>
    <property type="match status" value="1"/>
</dbReference>
<evidence type="ECO:0000256" key="1">
    <source>
        <dbReference type="SAM" id="SignalP"/>
    </source>
</evidence>
<dbReference type="eggNOG" id="COG4254">
    <property type="taxonomic scope" value="Bacteria"/>
</dbReference>
<dbReference type="PANTHER" id="PTHR38731:SF1">
    <property type="entry name" value="FECR PROTEIN DOMAIN-CONTAINING PROTEIN"/>
    <property type="match status" value="1"/>
</dbReference>
<dbReference type="OrthoDB" id="8566263at2"/>
<gene>
    <name evidence="2" type="ordered locus">Daro_3598</name>
</gene>